<evidence type="ECO:0008006" key="5">
    <source>
        <dbReference type="Google" id="ProtNLM"/>
    </source>
</evidence>
<dbReference type="InterPro" id="IPR021729">
    <property type="entry name" value="DUF3298"/>
</dbReference>
<organism evidence="3 4">
    <name type="scientific">Flagellimonas pacifica</name>
    <dbReference type="NCBI Taxonomy" id="1247520"/>
    <lineage>
        <taxon>Bacteria</taxon>
        <taxon>Pseudomonadati</taxon>
        <taxon>Bacteroidota</taxon>
        <taxon>Flavobacteriia</taxon>
        <taxon>Flavobacteriales</taxon>
        <taxon>Flavobacteriaceae</taxon>
        <taxon>Flagellimonas</taxon>
    </lineage>
</organism>
<accession>A0A285MH08</accession>
<evidence type="ECO:0000259" key="2">
    <source>
        <dbReference type="Pfam" id="PF13739"/>
    </source>
</evidence>
<protein>
    <recommendedName>
        <fullName evidence="5">DUF3298/DUF4163 domain-containing protein</fullName>
    </recommendedName>
</protein>
<proteinExistence type="predicted"/>
<dbReference type="Pfam" id="PF11738">
    <property type="entry name" value="DUF3298"/>
    <property type="match status" value="1"/>
</dbReference>
<evidence type="ECO:0000259" key="1">
    <source>
        <dbReference type="Pfam" id="PF11738"/>
    </source>
</evidence>
<dbReference type="PROSITE" id="PS51257">
    <property type="entry name" value="PROKAR_LIPOPROTEIN"/>
    <property type="match status" value="1"/>
</dbReference>
<dbReference type="Proteomes" id="UP000219048">
    <property type="component" value="Unassembled WGS sequence"/>
</dbReference>
<gene>
    <name evidence="3" type="ORF">SAMN06265377_0421</name>
</gene>
<keyword evidence="4" id="KW-1185">Reference proteome</keyword>
<dbReference type="OrthoDB" id="594879at2"/>
<reference evidence="4" key="1">
    <citation type="submission" date="2017-09" db="EMBL/GenBank/DDBJ databases">
        <authorList>
            <person name="Varghese N."/>
            <person name="Submissions S."/>
        </authorList>
    </citation>
    <scope>NUCLEOTIDE SEQUENCE [LARGE SCALE GENOMIC DNA]</scope>
    <source>
        <strain evidence="4">DSM 25885</strain>
    </source>
</reference>
<evidence type="ECO:0000313" key="3">
    <source>
        <dbReference type="EMBL" id="SNY94761.1"/>
    </source>
</evidence>
<dbReference type="Gene3D" id="3.90.640.20">
    <property type="entry name" value="Heat-shock cognate protein, ATPase"/>
    <property type="match status" value="1"/>
</dbReference>
<dbReference type="EMBL" id="OBEH01000001">
    <property type="protein sequence ID" value="SNY94761.1"/>
    <property type="molecule type" value="Genomic_DNA"/>
</dbReference>
<dbReference type="InterPro" id="IPR025303">
    <property type="entry name" value="PdaC"/>
</dbReference>
<evidence type="ECO:0000313" key="4">
    <source>
        <dbReference type="Proteomes" id="UP000219048"/>
    </source>
</evidence>
<feature type="domain" description="DUF3298" evidence="1">
    <location>
        <begin position="174"/>
        <end position="234"/>
    </location>
</feature>
<name>A0A285MH08_9FLAO</name>
<dbReference type="AlphaFoldDB" id="A0A285MH08"/>
<dbReference type="Pfam" id="PF13739">
    <property type="entry name" value="PdaC"/>
    <property type="match status" value="1"/>
</dbReference>
<sequence>MKKAFYLLLLTLLILGCENGNKLTFEPIHISNETCADCPKINVNIPRALDETNLSDQINSTLEEEIIFLLSFDDGQETSSIDDAINSFTNSFKELKAKFPDETAGWEVKVESDVAYEDNDMLTLEFNAYSFTGGAHGYSSDSFLNFDKRKGSELENWELFEDLEGFLKFAETKFRIQEDIPQDENINATGFMFERDTFHLSENVGYTSKGVSLIYNQYEIASYADGPITLILPYAEVNKYLKRKVKL</sequence>
<dbReference type="InterPro" id="IPR037126">
    <property type="entry name" value="PdaC/RsiV-like_sf"/>
</dbReference>
<dbReference type="RefSeq" id="WP_097044117.1">
    <property type="nucleotide sequence ID" value="NZ_OBEH01000001.1"/>
</dbReference>
<dbReference type="Gene3D" id="3.30.565.40">
    <property type="entry name" value="Fervidobacterium nodosum Rt17-B1 like"/>
    <property type="match status" value="1"/>
</dbReference>
<feature type="domain" description="Deacetylase PdaC" evidence="2">
    <location>
        <begin position="37"/>
        <end position="138"/>
    </location>
</feature>